<dbReference type="Pfam" id="PF14905">
    <property type="entry name" value="OMP_b-brl_3"/>
    <property type="match status" value="1"/>
</dbReference>
<evidence type="ECO:0000256" key="4">
    <source>
        <dbReference type="ARBA" id="ARBA00022692"/>
    </source>
</evidence>
<evidence type="ECO:0000256" key="2">
    <source>
        <dbReference type="ARBA" id="ARBA00022448"/>
    </source>
</evidence>
<dbReference type="AlphaFoldDB" id="A0A9D6L8V0"/>
<dbReference type="Gene3D" id="2.40.170.20">
    <property type="entry name" value="TonB-dependent receptor, beta-barrel domain"/>
    <property type="match status" value="1"/>
</dbReference>
<dbReference type="PANTHER" id="PTHR30069:SF29">
    <property type="entry name" value="HEMOGLOBIN AND HEMOGLOBIN-HAPTOGLOBIN-BINDING PROTEIN 1-RELATED"/>
    <property type="match status" value="1"/>
</dbReference>
<evidence type="ECO:0000256" key="1">
    <source>
        <dbReference type="ARBA" id="ARBA00004571"/>
    </source>
</evidence>
<dbReference type="Pfam" id="PF13620">
    <property type="entry name" value="CarboxypepD_reg"/>
    <property type="match status" value="1"/>
</dbReference>
<keyword evidence="5 9" id="KW-0732">Signal</keyword>
<dbReference type="InterPro" id="IPR037066">
    <property type="entry name" value="Plug_dom_sf"/>
</dbReference>
<evidence type="ECO:0000313" key="13">
    <source>
        <dbReference type="Proteomes" id="UP000807850"/>
    </source>
</evidence>
<organism evidence="12 13">
    <name type="scientific">Eiseniibacteriota bacterium</name>
    <dbReference type="NCBI Taxonomy" id="2212470"/>
    <lineage>
        <taxon>Bacteria</taxon>
        <taxon>Candidatus Eiseniibacteriota</taxon>
    </lineage>
</organism>
<dbReference type="EMBL" id="JACQAY010000187">
    <property type="protein sequence ID" value="MBI3539790.1"/>
    <property type="molecule type" value="Genomic_DNA"/>
</dbReference>
<evidence type="ECO:0000313" key="12">
    <source>
        <dbReference type="EMBL" id="MBI3539790.1"/>
    </source>
</evidence>
<comment type="subcellular location">
    <subcellularLocation>
        <location evidence="1 8">Cell outer membrane</location>
        <topology evidence="1 8">Multi-pass membrane protein</topology>
    </subcellularLocation>
</comment>
<accession>A0A9D6L8V0</accession>
<keyword evidence="3 8" id="KW-1134">Transmembrane beta strand</keyword>
<keyword evidence="12" id="KW-0675">Receptor</keyword>
<dbReference type="InterPro" id="IPR041700">
    <property type="entry name" value="OMP_b-brl_3"/>
</dbReference>
<dbReference type="PROSITE" id="PS52016">
    <property type="entry name" value="TONB_DEPENDENT_REC_3"/>
    <property type="match status" value="1"/>
</dbReference>
<dbReference type="SUPFAM" id="SSF56935">
    <property type="entry name" value="Porins"/>
    <property type="match status" value="1"/>
</dbReference>
<dbReference type="Gene3D" id="2.60.40.1120">
    <property type="entry name" value="Carboxypeptidase-like, regulatory domain"/>
    <property type="match status" value="1"/>
</dbReference>
<dbReference type="InterPro" id="IPR036942">
    <property type="entry name" value="Beta-barrel_TonB_sf"/>
</dbReference>
<gene>
    <name evidence="12" type="ORF">HY076_05915</name>
</gene>
<dbReference type="GO" id="GO:0044718">
    <property type="term" value="P:siderophore transmembrane transport"/>
    <property type="evidence" value="ECO:0007669"/>
    <property type="project" value="TreeGrafter"/>
</dbReference>
<dbReference type="GO" id="GO:0030246">
    <property type="term" value="F:carbohydrate binding"/>
    <property type="evidence" value="ECO:0007669"/>
    <property type="project" value="InterPro"/>
</dbReference>
<feature type="signal peptide" evidence="9">
    <location>
        <begin position="1"/>
        <end position="26"/>
    </location>
</feature>
<dbReference type="SUPFAM" id="SSF49452">
    <property type="entry name" value="Starch-binding domain-like"/>
    <property type="match status" value="1"/>
</dbReference>
<dbReference type="Pfam" id="PF07715">
    <property type="entry name" value="Plug"/>
    <property type="match status" value="1"/>
</dbReference>
<feature type="domain" description="TonB-dependent receptor plug" evidence="10">
    <location>
        <begin position="134"/>
        <end position="227"/>
    </location>
</feature>
<dbReference type="PANTHER" id="PTHR30069">
    <property type="entry name" value="TONB-DEPENDENT OUTER MEMBRANE RECEPTOR"/>
    <property type="match status" value="1"/>
</dbReference>
<evidence type="ECO:0000256" key="8">
    <source>
        <dbReference type="PROSITE-ProRule" id="PRU01360"/>
    </source>
</evidence>
<name>A0A9D6L8V0_UNCEI</name>
<dbReference type="Proteomes" id="UP000807850">
    <property type="component" value="Unassembled WGS sequence"/>
</dbReference>
<reference evidence="12" key="1">
    <citation type="submission" date="2020-07" db="EMBL/GenBank/DDBJ databases">
        <title>Huge and variable diversity of episymbiotic CPR bacteria and DPANN archaea in groundwater ecosystems.</title>
        <authorList>
            <person name="He C.Y."/>
            <person name="Keren R."/>
            <person name="Whittaker M."/>
            <person name="Farag I.F."/>
            <person name="Doudna J."/>
            <person name="Cate J.H.D."/>
            <person name="Banfield J.F."/>
        </authorList>
    </citation>
    <scope>NUCLEOTIDE SEQUENCE</scope>
    <source>
        <strain evidence="12">NC_groundwater_928_Pr1_S-0.2um_72_17</strain>
    </source>
</reference>
<sequence length="916" mass="102104">MSPRRSAAFRIVLLLLLTFAASSARAQDRGGVSGKVTDKKTGHALPFATVTVVGAQKGGLTDSEGQFLVTGIPAGTYEVKVQFLGYSPASQTGVVVAGGKTVTLAFALTDIVVREEKTVEVNAERRLVEVRQGATVRSVNAADIRNLPVQTVTDVLQQQAGINTNDDQIHVRGGRADETIFVVNGVTNRDLVTGQSTAGQLNARSVAEVNVATGAYDVRYGNALSGVVDIRLKEGSDRLEGGFTSTTGGYGFRSYQLTMGGPFVASPAGIGQMTWFMDLSGQQYSTRFPSIDKLPGGTRLHSSYEDGFLDRILTYGPGWAPSEDNNWAGRVSFGWKPTSADKWTLDLSKRIAIDQGFSRTFINAAGDAGDPSYPWQWSRRIDHAPTIFEDNVQTSLKWRRTLGTTGFTDMQLSRYFSAQRQDVQGKPWTQYQPPDDISLFPPGDPRRSDYFYDSGDANTWQDRRTSIIGLQWSMTQRLHRHEVEFGFEHQSQTAQYVTIEDPWVPDPDNLGGAHDLWRVHPWVGDLYLRDKLEYEGFTANVGMRADYWFVGREAERALADPADTINITPETRTQFYDQTHAFFGRRYKLKISPRIIVAHPITEHSSFFFNYGEFTQNPSYRYVYSKLTSISSESFPLLGNPNLNPQVSINYEVGAKHEFTTGSAFNATFFVKDIYDYPVSTTFTRLQGSNLVPILVYLNGHFARSKGFELELEKRRGSGYWSGKISYTYSQTKGKSSDPNEAKVAQLNEFSAAETRLSETFVSWNQPHKVTANFDLRFADKTPAGWGWLKESGMNWYIQGHSGRAYTPIFGPVSSIVAEPNSRNGPFQITVDMKLNHALHLWRQRVDFGVAATNIFNNPIVNRVDRLTGQGRAWGVGEYNPDAGFNVNDFTKQSQVDDPSNYGPKAQWKVSLDVDF</sequence>
<evidence type="ECO:0000256" key="7">
    <source>
        <dbReference type="ARBA" id="ARBA00023237"/>
    </source>
</evidence>
<dbReference type="InterPro" id="IPR039426">
    <property type="entry name" value="TonB-dep_rcpt-like"/>
</dbReference>
<feature type="chain" id="PRO_5039643680" evidence="9">
    <location>
        <begin position="27"/>
        <end position="916"/>
    </location>
</feature>
<evidence type="ECO:0000256" key="3">
    <source>
        <dbReference type="ARBA" id="ARBA00022452"/>
    </source>
</evidence>
<dbReference type="GO" id="GO:0009279">
    <property type="term" value="C:cell outer membrane"/>
    <property type="evidence" value="ECO:0007669"/>
    <property type="project" value="UniProtKB-SubCell"/>
</dbReference>
<evidence type="ECO:0000259" key="11">
    <source>
        <dbReference type="Pfam" id="PF14905"/>
    </source>
</evidence>
<evidence type="ECO:0000256" key="5">
    <source>
        <dbReference type="ARBA" id="ARBA00022729"/>
    </source>
</evidence>
<keyword evidence="2 8" id="KW-0813">Transport</keyword>
<keyword evidence="6 8" id="KW-0472">Membrane</keyword>
<keyword evidence="4 8" id="KW-0812">Transmembrane</keyword>
<evidence type="ECO:0000256" key="6">
    <source>
        <dbReference type="ARBA" id="ARBA00023136"/>
    </source>
</evidence>
<evidence type="ECO:0000259" key="10">
    <source>
        <dbReference type="Pfam" id="PF07715"/>
    </source>
</evidence>
<dbReference type="InterPro" id="IPR012910">
    <property type="entry name" value="Plug_dom"/>
</dbReference>
<dbReference type="GO" id="GO:0015344">
    <property type="term" value="F:siderophore uptake transmembrane transporter activity"/>
    <property type="evidence" value="ECO:0007669"/>
    <property type="project" value="TreeGrafter"/>
</dbReference>
<feature type="domain" description="Outer membrane protein beta-barrel" evidence="11">
    <location>
        <begin position="576"/>
        <end position="775"/>
    </location>
</feature>
<dbReference type="InterPro" id="IPR013784">
    <property type="entry name" value="Carb-bd-like_fold"/>
</dbReference>
<dbReference type="Gene3D" id="2.170.130.10">
    <property type="entry name" value="TonB-dependent receptor, plug domain"/>
    <property type="match status" value="1"/>
</dbReference>
<protein>
    <submittedName>
        <fullName evidence="12">TonB-dependent receptor</fullName>
    </submittedName>
</protein>
<proteinExistence type="inferred from homology"/>
<comment type="caution">
    <text evidence="12">The sequence shown here is derived from an EMBL/GenBank/DDBJ whole genome shotgun (WGS) entry which is preliminary data.</text>
</comment>
<evidence type="ECO:0000256" key="9">
    <source>
        <dbReference type="SAM" id="SignalP"/>
    </source>
</evidence>
<comment type="similarity">
    <text evidence="8">Belongs to the TonB-dependent receptor family.</text>
</comment>
<keyword evidence="7 8" id="KW-0998">Cell outer membrane</keyword>